<dbReference type="PROSITE" id="PS01149">
    <property type="entry name" value="PSI_RSU"/>
    <property type="match status" value="1"/>
</dbReference>
<evidence type="ECO:0000313" key="10">
    <source>
        <dbReference type="Proteomes" id="UP001169862"/>
    </source>
</evidence>
<comment type="caution">
    <text evidence="9">The sequence shown here is derived from an EMBL/GenBank/DDBJ whole genome shotgun (WGS) entry which is preliminary data.</text>
</comment>
<comment type="catalytic activity">
    <reaction evidence="4">
        <text>uridine(516) in 16S rRNA = pseudouridine(516) in 16S rRNA</text>
        <dbReference type="Rhea" id="RHEA:38867"/>
        <dbReference type="Rhea" id="RHEA-COMP:10089"/>
        <dbReference type="Rhea" id="RHEA-COMP:10090"/>
        <dbReference type="ChEBI" id="CHEBI:65314"/>
        <dbReference type="ChEBI" id="CHEBI:65315"/>
        <dbReference type="EC" id="5.4.99.19"/>
    </reaction>
</comment>
<dbReference type="CDD" id="cd00165">
    <property type="entry name" value="S4"/>
    <property type="match status" value="1"/>
</dbReference>
<dbReference type="InterPro" id="IPR018496">
    <property type="entry name" value="PsdUridine_synth_RsuA/RluB_CS"/>
</dbReference>
<dbReference type="InterPro" id="IPR020094">
    <property type="entry name" value="TruA/RsuA/RluB/E/F_N"/>
</dbReference>
<dbReference type="AlphaFoldDB" id="A0AAW7XER4"/>
<evidence type="ECO:0000256" key="3">
    <source>
        <dbReference type="ARBA" id="ARBA00023235"/>
    </source>
</evidence>
<keyword evidence="2 6" id="KW-0694">RNA-binding</keyword>
<dbReference type="EC" id="5.4.99.-" evidence="7"/>
<keyword evidence="3 7" id="KW-0413">Isomerase</keyword>
<dbReference type="InterPro" id="IPR020103">
    <property type="entry name" value="PsdUridine_synth_cat_dom_sf"/>
</dbReference>
<gene>
    <name evidence="9" type="ORF">Q4490_04190</name>
</gene>
<dbReference type="Gene3D" id="3.30.70.1560">
    <property type="entry name" value="Alpha-L RNA-binding motif"/>
    <property type="match status" value="1"/>
</dbReference>
<dbReference type="InterPro" id="IPR000748">
    <property type="entry name" value="PsdUridine_synth_RsuA/RluB/E/F"/>
</dbReference>
<evidence type="ECO:0000259" key="8">
    <source>
        <dbReference type="SMART" id="SM00363"/>
    </source>
</evidence>
<evidence type="ECO:0000313" key="9">
    <source>
        <dbReference type="EMBL" id="MDO6452758.1"/>
    </source>
</evidence>
<dbReference type="PANTHER" id="PTHR47683">
    <property type="entry name" value="PSEUDOURIDINE SYNTHASE FAMILY PROTEIN-RELATED"/>
    <property type="match status" value="1"/>
</dbReference>
<dbReference type="SUPFAM" id="SSF55120">
    <property type="entry name" value="Pseudouridine synthase"/>
    <property type="match status" value="1"/>
</dbReference>
<dbReference type="InterPro" id="IPR050343">
    <property type="entry name" value="RsuA_PseudoU_synthase"/>
</dbReference>
<evidence type="ECO:0000256" key="2">
    <source>
        <dbReference type="ARBA" id="ARBA00022884"/>
    </source>
</evidence>
<evidence type="ECO:0000256" key="6">
    <source>
        <dbReference type="PROSITE-ProRule" id="PRU00182"/>
    </source>
</evidence>
<dbReference type="GO" id="GO:0160136">
    <property type="term" value="F:16S rRNA pseudouridine(516) synthase activity"/>
    <property type="evidence" value="ECO:0007669"/>
    <property type="project" value="UniProtKB-EC"/>
</dbReference>
<evidence type="ECO:0000256" key="4">
    <source>
        <dbReference type="ARBA" id="ARBA00036749"/>
    </source>
</evidence>
<evidence type="ECO:0000256" key="7">
    <source>
        <dbReference type="RuleBase" id="RU003887"/>
    </source>
</evidence>
<dbReference type="InterPro" id="IPR036986">
    <property type="entry name" value="S4_RNA-bd_sf"/>
</dbReference>
<feature type="domain" description="RNA-binding S4" evidence="8">
    <location>
        <begin position="6"/>
        <end position="64"/>
    </location>
</feature>
<dbReference type="InterPro" id="IPR042092">
    <property type="entry name" value="PsdUridine_s_RsuA/RluB/E/F_cat"/>
</dbReference>
<dbReference type="EMBL" id="JAUOPG010000002">
    <property type="protein sequence ID" value="MDO6452758.1"/>
    <property type="molecule type" value="Genomic_DNA"/>
</dbReference>
<comment type="similarity">
    <text evidence="1 7">Belongs to the pseudouridine synthase RsuA family.</text>
</comment>
<dbReference type="Proteomes" id="UP001169862">
    <property type="component" value="Unassembled WGS sequence"/>
</dbReference>
<reference evidence="9" key="1">
    <citation type="submission" date="2023-07" db="EMBL/GenBank/DDBJ databases">
        <title>Genome content predicts the carbon catabolic preferences of heterotrophic bacteria.</title>
        <authorList>
            <person name="Gralka M."/>
        </authorList>
    </citation>
    <scope>NUCLEOTIDE SEQUENCE</scope>
    <source>
        <strain evidence="9">I2M16</strain>
    </source>
</reference>
<dbReference type="SMART" id="SM00363">
    <property type="entry name" value="S4"/>
    <property type="match status" value="1"/>
</dbReference>
<dbReference type="PANTHER" id="PTHR47683:SF4">
    <property type="entry name" value="PSEUDOURIDINE SYNTHASE"/>
    <property type="match status" value="1"/>
</dbReference>
<dbReference type="Pfam" id="PF01479">
    <property type="entry name" value="S4"/>
    <property type="match status" value="1"/>
</dbReference>
<dbReference type="NCBIfam" id="TIGR00093">
    <property type="entry name" value="pseudouridine synthase"/>
    <property type="match status" value="1"/>
</dbReference>
<dbReference type="GO" id="GO:0003723">
    <property type="term" value="F:RNA binding"/>
    <property type="evidence" value="ECO:0007669"/>
    <property type="project" value="UniProtKB-KW"/>
</dbReference>
<dbReference type="SUPFAM" id="SSF55174">
    <property type="entry name" value="Alpha-L RNA-binding motif"/>
    <property type="match status" value="1"/>
</dbReference>
<dbReference type="CDD" id="cd02553">
    <property type="entry name" value="PseudoU_synth_RsuA"/>
    <property type="match status" value="1"/>
</dbReference>
<dbReference type="InterPro" id="IPR006145">
    <property type="entry name" value="PsdUridine_synth_RsuA/RluA"/>
</dbReference>
<organism evidence="9 10">
    <name type="scientific">Neptunomonas phycophila</name>
    <dbReference type="NCBI Taxonomy" id="1572645"/>
    <lineage>
        <taxon>Bacteria</taxon>
        <taxon>Pseudomonadati</taxon>
        <taxon>Pseudomonadota</taxon>
        <taxon>Gammaproteobacteria</taxon>
        <taxon>Oceanospirillales</taxon>
        <taxon>Oceanospirillaceae</taxon>
        <taxon>Neptunomonas</taxon>
    </lineage>
</organism>
<accession>A0AAW7XER4</accession>
<evidence type="ECO:0000256" key="1">
    <source>
        <dbReference type="ARBA" id="ARBA00008348"/>
    </source>
</evidence>
<sequence length="242" mass="27855">MTSKKSRLDRFLSRHLSVKRSDIRLVLAQKRVRVDGVIATDMQQPIDQFSRIELDGNLLQAQQPCYVMMHKPVGVVSATKDDIHKTVLDLIRLEHPEQSWDDVHIVGRLDLNSSGLLLLTNHGDWSRQMMSPAHKVTKVYDVTLGNPVDIDRYREAFKQGMHFAYEDIVTLPAELEQISEYVVRVCLVEGRYHQIKRMFGRFRNPVIKLHRISIGSIHLDRTLLPGQSRLLSDDEVNAITLK</sequence>
<dbReference type="Gene3D" id="3.10.290.10">
    <property type="entry name" value="RNA-binding S4 domain"/>
    <property type="match status" value="1"/>
</dbReference>
<dbReference type="InterPro" id="IPR002942">
    <property type="entry name" value="S4_RNA-bd"/>
</dbReference>
<dbReference type="Pfam" id="PF00849">
    <property type="entry name" value="PseudoU_synth_2"/>
    <property type="match status" value="1"/>
</dbReference>
<proteinExistence type="inferred from homology"/>
<evidence type="ECO:0000256" key="5">
    <source>
        <dbReference type="ARBA" id="ARBA00037590"/>
    </source>
</evidence>
<protein>
    <recommendedName>
        <fullName evidence="7">Pseudouridine synthase</fullName>
        <ecNumber evidence="7">5.4.99.-</ecNumber>
    </recommendedName>
</protein>
<name>A0AAW7XER4_9GAMM</name>
<comment type="function">
    <text evidence="5">Responsible for synthesis of pseudouridine from uracil-516 in 16S ribosomal RNA.</text>
</comment>
<dbReference type="PROSITE" id="PS50889">
    <property type="entry name" value="S4"/>
    <property type="match status" value="1"/>
</dbReference>
<dbReference type="Gene3D" id="3.30.70.580">
    <property type="entry name" value="Pseudouridine synthase I, catalytic domain, N-terminal subdomain"/>
    <property type="match status" value="1"/>
</dbReference>
<dbReference type="GO" id="GO:0000455">
    <property type="term" value="P:enzyme-directed rRNA pseudouridine synthesis"/>
    <property type="evidence" value="ECO:0007669"/>
    <property type="project" value="UniProtKB-ARBA"/>
</dbReference>